<dbReference type="PROSITE" id="PS50853">
    <property type="entry name" value="FN3"/>
    <property type="match status" value="2"/>
</dbReference>
<accession>A0A1G2S8Q0</accession>
<dbReference type="InterPro" id="IPR003961">
    <property type="entry name" value="FN3_dom"/>
</dbReference>
<name>A0A1G2S8Q0_9BACT</name>
<feature type="region of interest" description="Disordered" evidence="1">
    <location>
        <begin position="25"/>
        <end position="62"/>
    </location>
</feature>
<reference evidence="3 4" key="1">
    <citation type="journal article" date="2016" name="Nat. Commun.">
        <title>Thousands of microbial genomes shed light on interconnected biogeochemical processes in an aquifer system.</title>
        <authorList>
            <person name="Anantharaman K."/>
            <person name="Brown C.T."/>
            <person name="Hug L.A."/>
            <person name="Sharon I."/>
            <person name="Castelle C.J."/>
            <person name="Probst A.J."/>
            <person name="Thomas B.C."/>
            <person name="Singh A."/>
            <person name="Wilkins M.J."/>
            <person name="Karaoz U."/>
            <person name="Brodie E.L."/>
            <person name="Williams K.H."/>
            <person name="Hubbard S.S."/>
            <person name="Banfield J.F."/>
        </authorList>
    </citation>
    <scope>NUCLEOTIDE SEQUENCE [LARGE SCALE GENOMIC DNA]</scope>
</reference>
<feature type="compositionally biased region" description="Low complexity" evidence="1">
    <location>
        <begin position="25"/>
        <end position="59"/>
    </location>
</feature>
<evidence type="ECO:0000256" key="1">
    <source>
        <dbReference type="SAM" id="MobiDB-lite"/>
    </source>
</evidence>
<proteinExistence type="predicted"/>
<evidence type="ECO:0000259" key="2">
    <source>
        <dbReference type="PROSITE" id="PS50853"/>
    </source>
</evidence>
<dbReference type="InterPro" id="IPR036116">
    <property type="entry name" value="FN3_sf"/>
</dbReference>
<dbReference type="AlphaFoldDB" id="A0A1G2S8Q0"/>
<dbReference type="Proteomes" id="UP000176997">
    <property type="component" value="Unassembled WGS sequence"/>
</dbReference>
<dbReference type="CDD" id="cd00063">
    <property type="entry name" value="FN3"/>
    <property type="match status" value="1"/>
</dbReference>
<feature type="domain" description="Fibronectin type-III" evidence="2">
    <location>
        <begin position="258"/>
        <end position="360"/>
    </location>
</feature>
<comment type="caution">
    <text evidence="3">The sequence shown here is derived from an EMBL/GenBank/DDBJ whole genome shotgun (WGS) entry which is preliminary data.</text>
</comment>
<feature type="domain" description="Fibronectin type-III" evidence="2">
    <location>
        <begin position="51"/>
        <end position="155"/>
    </location>
</feature>
<dbReference type="EMBL" id="MHUS01000010">
    <property type="protein sequence ID" value="OHA81480.1"/>
    <property type="molecule type" value="Genomic_DNA"/>
</dbReference>
<evidence type="ECO:0000313" key="4">
    <source>
        <dbReference type="Proteomes" id="UP000176997"/>
    </source>
</evidence>
<dbReference type="Gene3D" id="2.60.40.10">
    <property type="entry name" value="Immunoglobulins"/>
    <property type="match status" value="2"/>
</dbReference>
<protein>
    <recommendedName>
        <fullName evidence="2">Fibronectin type-III domain-containing protein</fullName>
    </recommendedName>
</protein>
<dbReference type="SUPFAM" id="SSF49265">
    <property type="entry name" value="Fibronectin type III"/>
    <property type="match status" value="2"/>
</dbReference>
<dbReference type="STRING" id="1802723.A2675_03340"/>
<evidence type="ECO:0000313" key="3">
    <source>
        <dbReference type="EMBL" id="OHA81480.1"/>
    </source>
</evidence>
<gene>
    <name evidence="3" type="ORF">A2675_03340</name>
</gene>
<dbReference type="InterPro" id="IPR013783">
    <property type="entry name" value="Ig-like_fold"/>
</dbReference>
<sequence>MVVGGIAAVVIIGGLVFYGMGNTTPSSTTATSTPDATATTNTGQTTTPSPTPGAPVASTNSKSFPTETTIVVSGTVIPNGAFTNYWYEFGKSESLGSRTATQTVGSGNTPIPAPAYITGLTKDTTYFFRLVASNQYGTVMGSQYTFQTTHGVEPPLGSAPGVKTLAATGISKNTASINGEVTPNKGTTQDWFEYGKTPNLGNTTAFVSAGNGSVKIPASASLSGLDPATIYYFRLNAQNEFGTVNGTLLNFKTAGPAAPAAPTVTTTSATKVTTSTSMLRGTVNPNGAETAYWFEYSTDTEFSSVLLKNTPQVSAGAGTNMTSVSADVSGLERSTTYYFRIVAKNNLGTIRGDRNTFETK</sequence>
<dbReference type="SMART" id="SM00060">
    <property type="entry name" value="FN3"/>
    <property type="match status" value="3"/>
</dbReference>
<organism evidence="3 4">
    <name type="scientific">Candidatus Yonathbacteria bacterium RIFCSPHIGHO2_01_FULL_51_10</name>
    <dbReference type="NCBI Taxonomy" id="1802723"/>
    <lineage>
        <taxon>Bacteria</taxon>
        <taxon>Candidatus Yonathiibacteriota</taxon>
    </lineage>
</organism>